<dbReference type="SMART" id="SM00608">
    <property type="entry name" value="ACR"/>
    <property type="match status" value="1"/>
</dbReference>
<dbReference type="InterPro" id="IPR001590">
    <property type="entry name" value="Peptidase_M12B"/>
</dbReference>
<dbReference type="InterPro" id="IPR034027">
    <property type="entry name" value="Reprolysin_adamalysin"/>
</dbReference>
<dbReference type="Pfam" id="PF00200">
    <property type="entry name" value="Disintegrin"/>
    <property type="match status" value="1"/>
</dbReference>
<comment type="subcellular location">
    <subcellularLocation>
        <location evidence="1">Membrane</location>
        <topology evidence="1">Single-pass membrane protein</topology>
    </subcellularLocation>
</comment>
<dbReference type="GO" id="GO:0046872">
    <property type="term" value="F:metal ion binding"/>
    <property type="evidence" value="ECO:0007669"/>
    <property type="project" value="UniProtKB-KW"/>
</dbReference>
<keyword evidence="3 10" id="KW-1133">Transmembrane helix</keyword>
<feature type="binding site" evidence="8">
    <location>
        <position position="242"/>
    </location>
    <ligand>
        <name>Zn(2+)</name>
        <dbReference type="ChEBI" id="CHEBI:29105"/>
        <note>catalytic</note>
    </ligand>
</feature>
<dbReference type="STRING" id="451379.A0A0N5A8L8"/>
<feature type="compositionally biased region" description="Low complexity" evidence="9">
    <location>
        <begin position="725"/>
        <end position="744"/>
    </location>
</feature>
<evidence type="ECO:0000256" key="6">
    <source>
        <dbReference type="PROSITE-ProRule" id="PRU00068"/>
    </source>
</evidence>
<reference evidence="15" key="1">
    <citation type="submission" date="2017-02" db="UniProtKB">
        <authorList>
            <consortium name="WormBaseParasite"/>
        </authorList>
    </citation>
    <scope>IDENTIFICATION</scope>
</reference>
<dbReference type="PROSITE" id="PS00022">
    <property type="entry name" value="EGF_1"/>
    <property type="match status" value="1"/>
</dbReference>
<evidence type="ECO:0000256" key="5">
    <source>
        <dbReference type="ARBA" id="ARBA00023157"/>
    </source>
</evidence>
<feature type="transmembrane region" description="Helical" evidence="10">
    <location>
        <begin position="604"/>
        <end position="626"/>
    </location>
</feature>
<evidence type="ECO:0000256" key="9">
    <source>
        <dbReference type="SAM" id="MobiDB-lite"/>
    </source>
</evidence>
<organism evidence="14 15">
    <name type="scientific">Syphacia muris</name>
    <dbReference type="NCBI Taxonomy" id="451379"/>
    <lineage>
        <taxon>Eukaryota</taxon>
        <taxon>Metazoa</taxon>
        <taxon>Ecdysozoa</taxon>
        <taxon>Nematoda</taxon>
        <taxon>Chromadorea</taxon>
        <taxon>Rhabditida</taxon>
        <taxon>Spirurina</taxon>
        <taxon>Oxyuridomorpha</taxon>
        <taxon>Oxyuroidea</taxon>
        <taxon>Oxyuridae</taxon>
        <taxon>Syphacia</taxon>
    </lineage>
</organism>
<evidence type="ECO:0000256" key="7">
    <source>
        <dbReference type="PROSITE-ProRule" id="PRU00076"/>
    </source>
</evidence>
<accession>A0A0N5A8L8</accession>
<evidence type="ECO:0000313" key="15">
    <source>
        <dbReference type="WBParaSite" id="SMUV_0000042201-mRNA-1"/>
    </source>
</evidence>
<evidence type="ECO:0000259" key="12">
    <source>
        <dbReference type="PROSITE" id="PS50214"/>
    </source>
</evidence>
<feature type="disulfide bond" evidence="6">
    <location>
        <begin position="372"/>
        <end position="392"/>
    </location>
</feature>
<dbReference type="FunFam" id="4.10.70.10:FF:000001">
    <property type="entry name" value="Disintegrin and metalloproteinase domain-containing protein 22"/>
    <property type="match status" value="1"/>
</dbReference>
<dbReference type="PANTHER" id="PTHR11905:SF159">
    <property type="entry name" value="ADAM METALLOPROTEASE"/>
    <property type="match status" value="1"/>
</dbReference>
<dbReference type="InterPro" id="IPR000742">
    <property type="entry name" value="EGF"/>
</dbReference>
<keyword evidence="7" id="KW-0245">EGF-like domain</keyword>
<evidence type="ECO:0000256" key="4">
    <source>
        <dbReference type="ARBA" id="ARBA00023136"/>
    </source>
</evidence>
<sequence>MSVYRPHCKINIRSNGRVLNVFRLIEMTRLSDEFSLQFDNTDGESQTINFSLTKHSQTVTMRALTMMHTVHCPRVVCRNLEFTTKQKRDTKATRANYYGKYLDGKWRYVEFAFVGDRSLFDKYNKNATAVHERMETIANHMNALYQPINIRIALVWVDIWSGTDPITVQANSDLTLRDFLTFRKSFNNVHHNDNAHLLTNVKFDDNVVGKGYKGTMCSFDHSGGVNMDHHAHAAFVAATVAHEMGHNFGMDHDTVDDCQCESETGCIMAAAASGYTPPTFWSECSLRFLYKSFSHGLGDGCLFDQPKELFGGARCGNSIVEEGEECDCGSTVSCSNNCCDAKTCKLVEGAECATGDCCDLTICKIQPASTVCRVPADSCDLPEYCDGHVEHCPADFYVQDGLPCPDGSGDFCYDGRCGNRDAQCKKIWGNTGKNADEACYNLNTAGNSGGNCGYDSDKKLFLPCEKKNFMCGRLQCDHANEKHELPGEYSLQQTYTTIRSWNQPDVVCRVVFTRYKKTKDPGMVMNGAICGDDMMCVNSKCKNRTEELKFISRCVPENCHGAGICNNMGNCHCKPGYGGVDCAVPGHGGSVNSGPSSGHGPFNVGMLVFWLLLALFVIFCIASYFVKRRKNVWLHKIIWKRIKVTFNIRRMVVPIRKAPPPPPAPITNADLNAMWGDQPDRLAARKANGHLVAQYIIPSGSFEPNVDNSNSDPQSSFVLMMSSLQASQKSEKNNNSSNALVSSVEPHKYDTVSNITRPTLPPPVPPSSKVPPVPPHKPTLTAARQKPPLPKKPLVASKLKVKDIAARFNSEGADL</sequence>
<dbReference type="SUPFAM" id="SSF55486">
    <property type="entry name" value="Metalloproteases ('zincins'), catalytic domain"/>
    <property type="match status" value="1"/>
</dbReference>
<evidence type="ECO:0000256" key="10">
    <source>
        <dbReference type="SAM" id="Phobius"/>
    </source>
</evidence>
<comment type="caution">
    <text evidence="7">Lacks conserved residue(s) required for the propagation of feature annotation.</text>
</comment>
<evidence type="ECO:0000256" key="8">
    <source>
        <dbReference type="PROSITE-ProRule" id="PRU00276"/>
    </source>
</evidence>
<dbReference type="SMART" id="SM00050">
    <property type="entry name" value="DISIN"/>
    <property type="match status" value="1"/>
</dbReference>
<keyword evidence="8" id="KW-0479">Metal-binding</keyword>
<protein>
    <submittedName>
        <fullName evidence="15">Disintegrin and metalloproteinase domain-containing protein 28</fullName>
    </submittedName>
</protein>
<dbReference type="WBParaSite" id="SMUV_0000042201-mRNA-1">
    <property type="protein sequence ID" value="SMUV_0000042201-mRNA-1"/>
    <property type="gene ID" value="SMUV_0000042201"/>
</dbReference>
<dbReference type="PROSITE" id="PS50214">
    <property type="entry name" value="DISINTEGRIN_2"/>
    <property type="match status" value="1"/>
</dbReference>
<evidence type="ECO:0000313" key="14">
    <source>
        <dbReference type="Proteomes" id="UP000046393"/>
    </source>
</evidence>
<dbReference type="PANTHER" id="PTHR11905">
    <property type="entry name" value="ADAM A DISINTEGRIN AND METALLOPROTEASE DOMAIN"/>
    <property type="match status" value="1"/>
</dbReference>
<dbReference type="Gene3D" id="4.10.70.10">
    <property type="entry name" value="Disintegrin domain"/>
    <property type="match status" value="1"/>
</dbReference>
<dbReference type="InterPro" id="IPR006586">
    <property type="entry name" value="ADAM_Cys-rich"/>
</dbReference>
<feature type="domain" description="Peptidase M12B" evidence="13">
    <location>
        <begin position="107"/>
        <end position="306"/>
    </location>
</feature>
<evidence type="ECO:0000256" key="2">
    <source>
        <dbReference type="ARBA" id="ARBA00022692"/>
    </source>
</evidence>
<dbReference type="Pfam" id="PF08516">
    <property type="entry name" value="ADAM_CR"/>
    <property type="match status" value="1"/>
</dbReference>
<dbReference type="CDD" id="cd04269">
    <property type="entry name" value="ZnMc_adamalysin_II_like"/>
    <property type="match status" value="1"/>
</dbReference>
<dbReference type="GO" id="GO:0004222">
    <property type="term" value="F:metalloendopeptidase activity"/>
    <property type="evidence" value="ECO:0007669"/>
    <property type="project" value="InterPro"/>
</dbReference>
<feature type="domain" description="Disintegrin" evidence="12">
    <location>
        <begin position="312"/>
        <end position="400"/>
    </location>
</feature>
<dbReference type="FunFam" id="3.40.390.10:FF:000002">
    <property type="entry name" value="Disintegrin and metalloproteinase domain-containing protein 22"/>
    <property type="match status" value="1"/>
</dbReference>
<keyword evidence="14" id="KW-1185">Reference proteome</keyword>
<dbReference type="InterPro" id="IPR036436">
    <property type="entry name" value="Disintegrin_dom_sf"/>
</dbReference>
<keyword evidence="5 7" id="KW-1015">Disulfide bond</keyword>
<feature type="region of interest" description="Disordered" evidence="9">
    <location>
        <begin position="725"/>
        <end position="795"/>
    </location>
</feature>
<feature type="compositionally biased region" description="Pro residues" evidence="9">
    <location>
        <begin position="759"/>
        <end position="777"/>
    </location>
</feature>
<evidence type="ECO:0000259" key="13">
    <source>
        <dbReference type="PROSITE" id="PS50215"/>
    </source>
</evidence>
<dbReference type="PROSITE" id="PS50215">
    <property type="entry name" value="ADAM_MEPRO"/>
    <property type="match status" value="1"/>
</dbReference>
<keyword evidence="4 10" id="KW-0472">Membrane</keyword>
<dbReference type="GO" id="GO:0016020">
    <property type="term" value="C:membrane"/>
    <property type="evidence" value="ECO:0007669"/>
    <property type="project" value="UniProtKB-SubCell"/>
</dbReference>
<feature type="binding site" evidence="8">
    <location>
        <position position="252"/>
    </location>
    <ligand>
        <name>Zn(2+)</name>
        <dbReference type="ChEBI" id="CHEBI:29105"/>
        <note>catalytic</note>
    </ligand>
</feature>
<feature type="disulfide bond" evidence="7">
    <location>
        <begin position="573"/>
        <end position="582"/>
    </location>
</feature>
<dbReference type="PROSITE" id="PS50026">
    <property type="entry name" value="EGF_3"/>
    <property type="match status" value="1"/>
</dbReference>
<keyword evidence="8" id="KW-0862">Zinc</keyword>
<evidence type="ECO:0000259" key="11">
    <source>
        <dbReference type="PROSITE" id="PS50026"/>
    </source>
</evidence>
<dbReference type="Gene3D" id="3.40.390.10">
    <property type="entry name" value="Collagenase (Catalytic Domain)"/>
    <property type="match status" value="1"/>
</dbReference>
<dbReference type="AlphaFoldDB" id="A0A0N5A8L8"/>
<dbReference type="InterPro" id="IPR024079">
    <property type="entry name" value="MetalloPept_cat_dom_sf"/>
</dbReference>
<dbReference type="GO" id="GO:0006509">
    <property type="term" value="P:membrane protein ectodomain proteolysis"/>
    <property type="evidence" value="ECO:0007669"/>
    <property type="project" value="TreeGrafter"/>
</dbReference>
<proteinExistence type="predicted"/>
<dbReference type="Pfam" id="PF01421">
    <property type="entry name" value="Reprolysin"/>
    <property type="match status" value="1"/>
</dbReference>
<dbReference type="InterPro" id="IPR001762">
    <property type="entry name" value="Disintegrin_dom"/>
</dbReference>
<dbReference type="PROSITE" id="PS01186">
    <property type="entry name" value="EGF_2"/>
    <property type="match status" value="1"/>
</dbReference>
<keyword evidence="2 10" id="KW-0812">Transmembrane</keyword>
<evidence type="ECO:0000256" key="3">
    <source>
        <dbReference type="ARBA" id="ARBA00022989"/>
    </source>
</evidence>
<feature type="binding site" evidence="8">
    <location>
        <position position="246"/>
    </location>
    <ligand>
        <name>Zn(2+)</name>
        <dbReference type="ChEBI" id="CHEBI:29105"/>
        <note>catalytic</note>
    </ligand>
</feature>
<name>A0A0N5A8L8_9BILA</name>
<dbReference type="SUPFAM" id="SSF57552">
    <property type="entry name" value="Blood coagulation inhibitor (disintegrin)"/>
    <property type="match status" value="1"/>
</dbReference>
<dbReference type="Proteomes" id="UP000046393">
    <property type="component" value="Unplaced"/>
</dbReference>
<feature type="domain" description="EGF-like" evidence="11">
    <location>
        <begin position="550"/>
        <end position="583"/>
    </location>
</feature>
<feature type="active site" evidence="8">
    <location>
        <position position="243"/>
    </location>
</feature>
<evidence type="ECO:0000256" key="1">
    <source>
        <dbReference type="ARBA" id="ARBA00004167"/>
    </source>
</evidence>